<dbReference type="AlphaFoldDB" id="A0AAE1NMI5"/>
<organism evidence="2 3">
    <name type="scientific">Petrolisthes manimaculis</name>
    <dbReference type="NCBI Taxonomy" id="1843537"/>
    <lineage>
        <taxon>Eukaryota</taxon>
        <taxon>Metazoa</taxon>
        <taxon>Ecdysozoa</taxon>
        <taxon>Arthropoda</taxon>
        <taxon>Crustacea</taxon>
        <taxon>Multicrustacea</taxon>
        <taxon>Malacostraca</taxon>
        <taxon>Eumalacostraca</taxon>
        <taxon>Eucarida</taxon>
        <taxon>Decapoda</taxon>
        <taxon>Pleocyemata</taxon>
        <taxon>Anomura</taxon>
        <taxon>Galatheoidea</taxon>
        <taxon>Porcellanidae</taxon>
        <taxon>Petrolisthes</taxon>
    </lineage>
</organism>
<gene>
    <name evidence="2" type="ORF">Pmani_035031</name>
</gene>
<dbReference type="Proteomes" id="UP001292094">
    <property type="component" value="Unassembled WGS sequence"/>
</dbReference>
<proteinExistence type="predicted"/>
<feature type="region of interest" description="Disordered" evidence="1">
    <location>
        <begin position="1"/>
        <end position="52"/>
    </location>
</feature>
<evidence type="ECO:0000313" key="2">
    <source>
        <dbReference type="EMBL" id="KAK4292181.1"/>
    </source>
</evidence>
<name>A0AAE1NMI5_9EUCA</name>
<sequence length="70" mass="8720">MEERSKDERKKKEKWKGGREMEERSKDERKKKEKWKGRREMEERKKEWKGGEEDLISHRKRLIMKTVTAS</sequence>
<feature type="compositionally biased region" description="Basic and acidic residues" evidence="1">
    <location>
        <begin position="1"/>
        <end position="30"/>
    </location>
</feature>
<accession>A0AAE1NMI5</accession>
<evidence type="ECO:0000256" key="1">
    <source>
        <dbReference type="SAM" id="MobiDB-lite"/>
    </source>
</evidence>
<feature type="compositionally biased region" description="Basic and acidic residues" evidence="1">
    <location>
        <begin position="38"/>
        <end position="52"/>
    </location>
</feature>
<protein>
    <submittedName>
        <fullName evidence="2">Uncharacterized protein</fullName>
    </submittedName>
</protein>
<dbReference type="EMBL" id="JAWZYT010004910">
    <property type="protein sequence ID" value="KAK4292181.1"/>
    <property type="molecule type" value="Genomic_DNA"/>
</dbReference>
<reference evidence="2" key="1">
    <citation type="submission" date="2023-11" db="EMBL/GenBank/DDBJ databases">
        <title>Genome assemblies of two species of porcelain crab, Petrolisthes cinctipes and Petrolisthes manimaculis (Anomura: Porcellanidae).</title>
        <authorList>
            <person name="Angst P."/>
        </authorList>
    </citation>
    <scope>NUCLEOTIDE SEQUENCE</scope>
    <source>
        <strain evidence="2">PB745_02</strain>
        <tissue evidence="2">Gill</tissue>
    </source>
</reference>
<comment type="caution">
    <text evidence="2">The sequence shown here is derived from an EMBL/GenBank/DDBJ whole genome shotgun (WGS) entry which is preliminary data.</text>
</comment>
<keyword evidence="3" id="KW-1185">Reference proteome</keyword>
<evidence type="ECO:0000313" key="3">
    <source>
        <dbReference type="Proteomes" id="UP001292094"/>
    </source>
</evidence>